<gene>
    <name evidence="2" type="ORF">LY16_01576</name>
    <name evidence="1" type="ORF">XDD1_0596</name>
</gene>
<evidence type="ECO:0000313" key="1">
    <source>
        <dbReference type="EMBL" id="CDG16299.1"/>
    </source>
</evidence>
<dbReference type="InterPro" id="IPR013382">
    <property type="entry name" value="CRISPR-assoc_prot_Cse2"/>
</dbReference>
<reference evidence="1 3" key="1">
    <citation type="submission" date="2013-07" db="EMBL/GenBank/DDBJ databases">
        <authorList>
            <person name="Genoscope - CEA"/>
        </authorList>
    </citation>
    <scope>NUCLEOTIDE SEQUENCE [LARGE SCALE GENOMIC DNA]</scope>
    <source>
        <strain evidence="1">FRM16</strain>
        <strain evidence="3">FRM16 / DSM 17909</strain>
    </source>
</reference>
<dbReference type="KEGG" id="xdo:XDD1_0596"/>
<dbReference type="EMBL" id="FO704550">
    <property type="protein sequence ID" value="CDG16299.1"/>
    <property type="molecule type" value="Genomic_DNA"/>
</dbReference>
<sequence>MNNLSKSRLLRWWESMFLSPDELKEKDIRPAPRVYKAQLKRCQEINAVIFTEGFRALWFSLPEEKIKEPEEITNENKKIHKEAEERTLKLWAMIAMTLVYVKTNTDANLATAAGTRADNDKSIVSPQRFAQLQAARTPDELIMRLRRILQQLNGQVSVLSLVKDIEQWMREHHQTRPHRANKRLPVQWAMDYYKAAK</sequence>
<dbReference type="Proteomes" id="UP000032721">
    <property type="component" value="Chromosome"/>
</dbReference>
<evidence type="ECO:0000313" key="2">
    <source>
        <dbReference type="EMBL" id="TYP08335.1"/>
    </source>
</evidence>
<organism evidence="1 3">
    <name type="scientific">Xenorhabdus doucetiae</name>
    <dbReference type="NCBI Taxonomy" id="351671"/>
    <lineage>
        <taxon>Bacteria</taxon>
        <taxon>Pseudomonadati</taxon>
        <taxon>Pseudomonadota</taxon>
        <taxon>Gammaproteobacteria</taxon>
        <taxon>Enterobacterales</taxon>
        <taxon>Morganellaceae</taxon>
        <taxon>Xenorhabdus</taxon>
    </lineage>
</organism>
<dbReference type="InterPro" id="IPR038287">
    <property type="entry name" value="Cse2_sf"/>
</dbReference>
<dbReference type="NCBIfam" id="TIGR02548">
    <property type="entry name" value="casB_cse2"/>
    <property type="match status" value="1"/>
</dbReference>
<proteinExistence type="predicted"/>
<accession>A0A068QNJ8</accession>
<dbReference type="EMBL" id="VNHN01000020">
    <property type="protein sequence ID" value="TYP08335.1"/>
    <property type="molecule type" value="Genomic_DNA"/>
</dbReference>
<keyword evidence="4" id="KW-1185">Reference proteome</keyword>
<dbReference type="Pfam" id="PF09485">
    <property type="entry name" value="CRISPR_Cse2"/>
    <property type="match status" value="1"/>
</dbReference>
<dbReference type="RefSeq" id="WP_045968484.1">
    <property type="nucleotide sequence ID" value="NZ_CAWMED010000001.1"/>
</dbReference>
<dbReference type="AlphaFoldDB" id="A0A068QNJ8"/>
<reference evidence="2 4" key="2">
    <citation type="submission" date="2019-07" db="EMBL/GenBank/DDBJ databases">
        <title>Genomic Encyclopedia of Type Strains, Phase I: the one thousand microbial genomes (KMG-I) project.</title>
        <authorList>
            <person name="Kyrpides N."/>
        </authorList>
    </citation>
    <scope>NUCLEOTIDE SEQUENCE [LARGE SCALE GENOMIC DNA]</scope>
    <source>
        <strain evidence="2 4">DSM 17909</strain>
    </source>
</reference>
<protein>
    <submittedName>
        <fullName evidence="2">CRISPR-associated protein, Cse2 family</fullName>
    </submittedName>
</protein>
<dbReference type="OrthoDB" id="5572740at2"/>
<dbReference type="Gene3D" id="1.10.520.40">
    <property type="entry name" value="CRISPR-associated protein Cse2"/>
    <property type="match status" value="1"/>
</dbReference>
<dbReference type="CDD" id="cd09731">
    <property type="entry name" value="Cse2_I-E"/>
    <property type="match status" value="1"/>
</dbReference>
<dbReference type="STRING" id="351671.XDD1_0596"/>
<dbReference type="HOGENOM" id="CLU_104968_0_1_6"/>
<evidence type="ECO:0000313" key="4">
    <source>
        <dbReference type="Proteomes" id="UP000324170"/>
    </source>
</evidence>
<evidence type="ECO:0000313" key="3">
    <source>
        <dbReference type="Proteomes" id="UP000032721"/>
    </source>
</evidence>
<dbReference type="Proteomes" id="UP000324170">
    <property type="component" value="Unassembled WGS sequence"/>
</dbReference>
<name>A0A068QNJ8_9GAMM</name>